<protein>
    <recommendedName>
        <fullName evidence="2">Phospholipase/carboxylesterase/thioesterase domain-containing protein</fullName>
    </recommendedName>
</protein>
<evidence type="ECO:0000256" key="1">
    <source>
        <dbReference type="ARBA" id="ARBA00006499"/>
    </source>
</evidence>
<dbReference type="Proteomes" id="UP000799537">
    <property type="component" value="Unassembled WGS sequence"/>
</dbReference>
<proteinExistence type="inferred from homology"/>
<dbReference type="InterPro" id="IPR003140">
    <property type="entry name" value="PLipase/COase/thioEstase"/>
</dbReference>
<keyword evidence="4" id="KW-1185">Reference proteome</keyword>
<dbReference type="AlphaFoldDB" id="A0A6A6CW69"/>
<accession>A0A6A6CW69</accession>
<evidence type="ECO:0000259" key="2">
    <source>
        <dbReference type="Pfam" id="PF02230"/>
    </source>
</evidence>
<dbReference type="GO" id="GO:0008474">
    <property type="term" value="F:palmitoyl-(protein) hydrolase activity"/>
    <property type="evidence" value="ECO:0007669"/>
    <property type="project" value="TreeGrafter"/>
</dbReference>
<gene>
    <name evidence="3" type="ORF">M409DRAFT_19261</name>
</gene>
<evidence type="ECO:0000313" key="3">
    <source>
        <dbReference type="EMBL" id="KAF2170440.1"/>
    </source>
</evidence>
<dbReference type="SUPFAM" id="SSF53474">
    <property type="entry name" value="alpha/beta-Hydrolases"/>
    <property type="match status" value="1"/>
</dbReference>
<dbReference type="RefSeq" id="XP_033671329.1">
    <property type="nucleotide sequence ID" value="XM_033804854.1"/>
</dbReference>
<dbReference type="GO" id="GO:0052689">
    <property type="term" value="F:carboxylic ester hydrolase activity"/>
    <property type="evidence" value="ECO:0007669"/>
    <property type="project" value="TreeGrafter"/>
</dbReference>
<dbReference type="InterPro" id="IPR029058">
    <property type="entry name" value="AB_hydrolase_fold"/>
</dbReference>
<dbReference type="Pfam" id="PF02230">
    <property type="entry name" value="Abhydrolase_2"/>
    <property type="match status" value="2"/>
</dbReference>
<dbReference type="InterPro" id="IPR050565">
    <property type="entry name" value="LYPA1-2/EST-like"/>
</dbReference>
<feature type="domain" description="Phospholipase/carboxylesterase/thioesterase" evidence="2">
    <location>
        <begin position="17"/>
        <end position="168"/>
    </location>
</feature>
<dbReference type="OrthoDB" id="2418081at2759"/>
<dbReference type="PANTHER" id="PTHR10655">
    <property type="entry name" value="LYSOPHOSPHOLIPASE-RELATED"/>
    <property type="match status" value="1"/>
</dbReference>
<organism evidence="3 4">
    <name type="scientific">Zasmidium cellare ATCC 36951</name>
    <dbReference type="NCBI Taxonomy" id="1080233"/>
    <lineage>
        <taxon>Eukaryota</taxon>
        <taxon>Fungi</taxon>
        <taxon>Dikarya</taxon>
        <taxon>Ascomycota</taxon>
        <taxon>Pezizomycotina</taxon>
        <taxon>Dothideomycetes</taxon>
        <taxon>Dothideomycetidae</taxon>
        <taxon>Mycosphaerellales</taxon>
        <taxon>Mycosphaerellaceae</taxon>
        <taxon>Zasmidium</taxon>
    </lineage>
</organism>
<dbReference type="EMBL" id="ML993585">
    <property type="protein sequence ID" value="KAF2170440.1"/>
    <property type="molecule type" value="Genomic_DNA"/>
</dbReference>
<feature type="domain" description="Phospholipase/carboxylesterase/thioesterase" evidence="2">
    <location>
        <begin position="208"/>
        <end position="267"/>
    </location>
</feature>
<dbReference type="GO" id="GO:0005737">
    <property type="term" value="C:cytoplasm"/>
    <property type="evidence" value="ECO:0007669"/>
    <property type="project" value="TreeGrafter"/>
</dbReference>
<dbReference type="Gene3D" id="3.40.50.1820">
    <property type="entry name" value="alpha/beta hydrolase"/>
    <property type="match status" value="1"/>
</dbReference>
<comment type="similarity">
    <text evidence="1">Belongs to the AB hydrolase superfamily. AB hydrolase 2 family.</text>
</comment>
<reference evidence="3" key="1">
    <citation type="journal article" date="2020" name="Stud. Mycol.">
        <title>101 Dothideomycetes genomes: a test case for predicting lifestyles and emergence of pathogens.</title>
        <authorList>
            <person name="Haridas S."/>
            <person name="Albert R."/>
            <person name="Binder M."/>
            <person name="Bloem J."/>
            <person name="Labutti K."/>
            <person name="Salamov A."/>
            <person name="Andreopoulos B."/>
            <person name="Baker S."/>
            <person name="Barry K."/>
            <person name="Bills G."/>
            <person name="Bluhm B."/>
            <person name="Cannon C."/>
            <person name="Castanera R."/>
            <person name="Culley D."/>
            <person name="Daum C."/>
            <person name="Ezra D."/>
            <person name="Gonzalez J."/>
            <person name="Henrissat B."/>
            <person name="Kuo A."/>
            <person name="Liang C."/>
            <person name="Lipzen A."/>
            <person name="Lutzoni F."/>
            <person name="Magnuson J."/>
            <person name="Mondo S."/>
            <person name="Nolan M."/>
            <person name="Ohm R."/>
            <person name="Pangilinan J."/>
            <person name="Park H.-J."/>
            <person name="Ramirez L."/>
            <person name="Alfaro M."/>
            <person name="Sun H."/>
            <person name="Tritt A."/>
            <person name="Yoshinaga Y."/>
            <person name="Zwiers L.-H."/>
            <person name="Turgeon B."/>
            <person name="Goodwin S."/>
            <person name="Spatafora J."/>
            <person name="Crous P."/>
            <person name="Grigoriev I."/>
        </authorList>
    </citation>
    <scope>NUCLEOTIDE SEQUENCE</scope>
    <source>
        <strain evidence="3">ATCC 36951</strain>
    </source>
</reference>
<dbReference type="PANTHER" id="PTHR10655:SF64">
    <property type="entry name" value="PHOSPHOLIPASE_CARBOXYLESTERASE_THIOESTERASE DOMAIN-CONTAINING PROTEIN"/>
    <property type="match status" value="1"/>
</dbReference>
<evidence type="ECO:0000313" key="4">
    <source>
        <dbReference type="Proteomes" id="UP000799537"/>
    </source>
</evidence>
<name>A0A6A6CW69_ZASCE</name>
<dbReference type="GeneID" id="54558126"/>
<sequence>MATLSPTVYPDPLIIPPSSGHHKASIIILHGRGSNAAAFADPLLLLSTTDHGTLQTAFPDAKLIFPIAPRSLVRRSKKASMNQWFDFWSLADPESRPEIQVQGLRETVRFLHGLITEESGVVGIGNVVLWGMSQGAAAGLVAMLLWQGEGIGAFVGMCGWLPLRGEMEGVVMEDELEDGSKKSGLSKVISRLREMLDLPSESDRRESLDVPVFIGHGEDDGTVSVRLAREAASLLERVGVEVECRMYPGLDHWYSEEMLSDIIGFVKDRVKMREVTSM</sequence>